<evidence type="ECO:0000313" key="8">
    <source>
        <dbReference type="Proteomes" id="UP000593892"/>
    </source>
</evidence>
<dbReference type="Pfam" id="PF04542">
    <property type="entry name" value="Sigma70_r2"/>
    <property type="match status" value="1"/>
</dbReference>
<dbReference type="Gene3D" id="1.10.1740.10">
    <property type="match status" value="1"/>
</dbReference>
<dbReference type="InterPro" id="IPR013249">
    <property type="entry name" value="RNA_pol_sigma70_r4_t2"/>
</dbReference>
<dbReference type="GO" id="GO:0016987">
    <property type="term" value="F:sigma factor activity"/>
    <property type="evidence" value="ECO:0007669"/>
    <property type="project" value="UniProtKB-KW"/>
</dbReference>
<dbReference type="InterPro" id="IPR013324">
    <property type="entry name" value="RNA_pol_sigma_r3/r4-like"/>
</dbReference>
<name>A0A7S7NVU3_PALFE</name>
<dbReference type="NCBIfam" id="TIGR02937">
    <property type="entry name" value="sigma70-ECF"/>
    <property type="match status" value="1"/>
</dbReference>
<keyword evidence="3" id="KW-0731">Sigma factor</keyword>
<evidence type="ECO:0000256" key="4">
    <source>
        <dbReference type="ARBA" id="ARBA00023163"/>
    </source>
</evidence>
<dbReference type="InterPro" id="IPR036388">
    <property type="entry name" value="WH-like_DNA-bd_sf"/>
</dbReference>
<protein>
    <submittedName>
        <fullName evidence="7">Sigma-70 family RNA polymerase sigma factor</fullName>
    </submittedName>
</protein>
<organism evidence="7 8">
    <name type="scientific">Paludibaculum fermentans</name>
    <dbReference type="NCBI Taxonomy" id="1473598"/>
    <lineage>
        <taxon>Bacteria</taxon>
        <taxon>Pseudomonadati</taxon>
        <taxon>Acidobacteriota</taxon>
        <taxon>Terriglobia</taxon>
        <taxon>Bryobacterales</taxon>
        <taxon>Bryobacteraceae</taxon>
        <taxon>Paludibaculum</taxon>
    </lineage>
</organism>
<gene>
    <name evidence="7" type="ORF">IRI77_12640</name>
</gene>
<evidence type="ECO:0000313" key="7">
    <source>
        <dbReference type="EMBL" id="QOY90752.1"/>
    </source>
</evidence>
<dbReference type="AlphaFoldDB" id="A0A7S7NVU3"/>
<dbReference type="SUPFAM" id="SSF88946">
    <property type="entry name" value="Sigma2 domain of RNA polymerase sigma factors"/>
    <property type="match status" value="1"/>
</dbReference>
<dbReference type="Gene3D" id="1.10.10.10">
    <property type="entry name" value="Winged helix-like DNA-binding domain superfamily/Winged helix DNA-binding domain"/>
    <property type="match status" value="1"/>
</dbReference>
<dbReference type="InterPro" id="IPR013325">
    <property type="entry name" value="RNA_pol_sigma_r2"/>
</dbReference>
<dbReference type="GO" id="GO:0003677">
    <property type="term" value="F:DNA binding"/>
    <property type="evidence" value="ECO:0007669"/>
    <property type="project" value="InterPro"/>
</dbReference>
<dbReference type="RefSeq" id="WP_194452409.1">
    <property type="nucleotide sequence ID" value="NZ_CP063849.1"/>
</dbReference>
<evidence type="ECO:0000256" key="2">
    <source>
        <dbReference type="ARBA" id="ARBA00023015"/>
    </source>
</evidence>
<evidence type="ECO:0000256" key="1">
    <source>
        <dbReference type="ARBA" id="ARBA00010641"/>
    </source>
</evidence>
<evidence type="ECO:0000256" key="3">
    <source>
        <dbReference type="ARBA" id="ARBA00023082"/>
    </source>
</evidence>
<dbReference type="PANTHER" id="PTHR43133">
    <property type="entry name" value="RNA POLYMERASE ECF-TYPE SIGMA FACTO"/>
    <property type="match status" value="1"/>
</dbReference>
<accession>A0A7S7NVU3</accession>
<keyword evidence="2" id="KW-0805">Transcription regulation</keyword>
<feature type="domain" description="RNA polymerase sigma factor 70 region 4 type 2" evidence="6">
    <location>
        <begin position="135"/>
        <end position="185"/>
    </location>
</feature>
<comment type="similarity">
    <text evidence="1">Belongs to the sigma-70 factor family. ECF subfamily.</text>
</comment>
<dbReference type="KEGG" id="pfer:IRI77_12640"/>
<proteinExistence type="inferred from homology"/>
<keyword evidence="8" id="KW-1185">Reference proteome</keyword>
<dbReference type="Pfam" id="PF08281">
    <property type="entry name" value="Sigma70_r4_2"/>
    <property type="match status" value="1"/>
</dbReference>
<keyword evidence="4" id="KW-0804">Transcription</keyword>
<dbReference type="PANTHER" id="PTHR43133:SF53">
    <property type="entry name" value="ECF RNA POLYMERASE SIGMA-E FACTOR"/>
    <property type="match status" value="1"/>
</dbReference>
<dbReference type="InterPro" id="IPR014284">
    <property type="entry name" value="RNA_pol_sigma-70_dom"/>
</dbReference>
<dbReference type="Proteomes" id="UP000593892">
    <property type="component" value="Chromosome"/>
</dbReference>
<evidence type="ECO:0000259" key="6">
    <source>
        <dbReference type="Pfam" id="PF08281"/>
    </source>
</evidence>
<evidence type="ECO:0000259" key="5">
    <source>
        <dbReference type="Pfam" id="PF04542"/>
    </source>
</evidence>
<dbReference type="CDD" id="cd06171">
    <property type="entry name" value="Sigma70_r4"/>
    <property type="match status" value="1"/>
</dbReference>
<dbReference type="SUPFAM" id="SSF88659">
    <property type="entry name" value="Sigma3 and sigma4 domains of RNA polymerase sigma factors"/>
    <property type="match status" value="1"/>
</dbReference>
<sequence length="204" mass="23573">MADESRQETEDRDEELLRAVRAAPEGDLRAFEQLIELYQKRILADCRFLTRDENNSEDLAQEVFVKAFFALRTFEGRSTFRHWLQRIKVHHCLNHLKKRGGKDSLSIDDEVMEAHEKLQVPADAERKLEEEGQRQRIGEILNSLPATLRIPLVMCDMDELSYEEIAASLGIGLSAVKMRIKRARELFRFRYAVEEAAAAGRGKQ</sequence>
<dbReference type="GO" id="GO:0006352">
    <property type="term" value="P:DNA-templated transcription initiation"/>
    <property type="evidence" value="ECO:0007669"/>
    <property type="project" value="InterPro"/>
</dbReference>
<dbReference type="InterPro" id="IPR039425">
    <property type="entry name" value="RNA_pol_sigma-70-like"/>
</dbReference>
<dbReference type="EMBL" id="CP063849">
    <property type="protein sequence ID" value="QOY90752.1"/>
    <property type="molecule type" value="Genomic_DNA"/>
</dbReference>
<reference evidence="7 8" key="1">
    <citation type="submission" date="2020-10" db="EMBL/GenBank/DDBJ databases">
        <title>Complete genome sequence of Paludibaculum fermentans P105T, a facultatively anaerobic acidobacterium capable of dissimilatory Fe(III) reduction.</title>
        <authorList>
            <person name="Dedysh S.N."/>
            <person name="Beletsky A.V."/>
            <person name="Kulichevskaya I.S."/>
            <person name="Mardanov A.V."/>
            <person name="Ravin N.V."/>
        </authorList>
    </citation>
    <scope>NUCLEOTIDE SEQUENCE [LARGE SCALE GENOMIC DNA]</scope>
    <source>
        <strain evidence="7 8">P105</strain>
    </source>
</reference>
<dbReference type="InterPro" id="IPR007627">
    <property type="entry name" value="RNA_pol_sigma70_r2"/>
</dbReference>
<feature type="domain" description="RNA polymerase sigma-70 region 2" evidence="5">
    <location>
        <begin position="34"/>
        <end position="100"/>
    </location>
</feature>